<name>A0ABS9HV60_9GAMM</name>
<feature type="region of interest" description="Disordered" evidence="1">
    <location>
        <begin position="363"/>
        <end position="386"/>
    </location>
</feature>
<gene>
    <name evidence="2" type="ORF">L3V18_13405</name>
</gene>
<reference evidence="2" key="1">
    <citation type="submission" date="2022-01" db="EMBL/GenBank/DDBJ databases">
        <title>Lysobacter chinensis sp. nov., a bacterium isolated from cow dung compost.</title>
        <authorList>
            <person name="Liu Y."/>
        </authorList>
    </citation>
    <scope>NUCLEOTIDE SEQUENCE</scope>
    <source>
        <strain evidence="2">TLK-CK17</strain>
    </source>
</reference>
<organism evidence="2 3">
    <name type="scientific">Marilutibacter chinensis</name>
    <dbReference type="NCBI Taxonomy" id="2912247"/>
    <lineage>
        <taxon>Bacteria</taxon>
        <taxon>Pseudomonadati</taxon>
        <taxon>Pseudomonadota</taxon>
        <taxon>Gammaproteobacteria</taxon>
        <taxon>Lysobacterales</taxon>
        <taxon>Lysobacteraceae</taxon>
        <taxon>Marilutibacter</taxon>
    </lineage>
</organism>
<accession>A0ABS9HV60</accession>
<dbReference type="RefSeq" id="WP_237055729.1">
    <property type="nucleotide sequence ID" value="NZ_JAKJPO010000008.1"/>
</dbReference>
<protein>
    <submittedName>
        <fullName evidence="2">Uncharacterized protein</fullName>
    </submittedName>
</protein>
<evidence type="ECO:0000313" key="2">
    <source>
        <dbReference type="EMBL" id="MCF7222771.1"/>
    </source>
</evidence>
<feature type="region of interest" description="Disordered" evidence="1">
    <location>
        <begin position="110"/>
        <end position="135"/>
    </location>
</feature>
<sequence length="386" mass="39870">MPLTLGLTGMDPDTESALTAAFNAANARLGRPWQLLSEKDAGYVIVDMDSMYGPMSWLRLHAAQKQVVGLTTASRTQTDFRLERPFDADTVATLLGELATAAGVPLSAAGATTTAPAPASAAPAAPAPASPATVREPVDAAVAPAAPPPRPVIAPSRPAAPVATVQPASPTTPAPPVTPPAAVAAAAVVPAPAPAATPAPGAAAANLAHWLAEGRLKGRVRLERGGQQILIDADARQYIAGSALKPLAPLFDGGVIGSDFAPVDDARWAAEAGKAEPQPLVRLVWLGGLLAGKGRIVEGYDPDGRFQMLKWPQTEREYPKHFRISTVMMKGPATLAEIAAASGVPATDVADFINANLATGFAEEYREPEPETDQPKSGLFGRLRGR</sequence>
<dbReference type="Proteomes" id="UP001430796">
    <property type="component" value="Unassembled WGS sequence"/>
</dbReference>
<feature type="compositionally biased region" description="Low complexity" evidence="1">
    <location>
        <begin position="110"/>
        <end position="124"/>
    </location>
</feature>
<evidence type="ECO:0000256" key="1">
    <source>
        <dbReference type="SAM" id="MobiDB-lite"/>
    </source>
</evidence>
<proteinExistence type="predicted"/>
<reference evidence="2" key="2">
    <citation type="submission" date="2022-01" db="EMBL/GenBank/DDBJ databases">
        <authorList>
            <person name="Zhou L.Y."/>
        </authorList>
    </citation>
    <scope>NUCLEOTIDE SEQUENCE</scope>
    <source>
        <strain evidence="2">TLK-CK17</strain>
    </source>
</reference>
<keyword evidence="3" id="KW-1185">Reference proteome</keyword>
<comment type="caution">
    <text evidence="2">The sequence shown here is derived from an EMBL/GenBank/DDBJ whole genome shotgun (WGS) entry which is preliminary data.</text>
</comment>
<evidence type="ECO:0000313" key="3">
    <source>
        <dbReference type="Proteomes" id="UP001430796"/>
    </source>
</evidence>
<dbReference type="EMBL" id="JAKJPO010000008">
    <property type="protein sequence ID" value="MCF7222771.1"/>
    <property type="molecule type" value="Genomic_DNA"/>
</dbReference>